<organism evidence="6 7">
    <name type="scientific">Teratosphaeria nubilosa</name>
    <dbReference type="NCBI Taxonomy" id="161662"/>
    <lineage>
        <taxon>Eukaryota</taxon>
        <taxon>Fungi</taxon>
        <taxon>Dikarya</taxon>
        <taxon>Ascomycota</taxon>
        <taxon>Pezizomycotina</taxon>
        <taxon>Dothideomycetes</taxon>
        <taxon>Dothideomycetidae</taxon>
        <taxon>Mycosphaerellales</taxon>
        <taxon>Teratosphaeriaceae</taxon>
        <taxon>Teratosphaeria</taxon>
    </lineage>
</organism>
<reference evidence="6" key="1">
    <citation type="journal article" date="2020" name="Stud. Mycol.">
        <title>101 Dothideomycetes genomes: a test case for predicting lifestyles and emergence of pathogens.</title>
        <authorList>
            <person name="Haridas S."/>
            <person name="Albert R."/>
            <person name="Binder M."/>
            <person name="Bloem J."/>
            <person name="Labutti K."/>
            <person name="Salamov A."/>
            <person name="Andreopoulos B."/>
            <person name="Baker S."/>
            <person name="Barry K."/>
            <person name="Bills G."/>
            <person name="Bluhm B."/>
            <person name="Cannon C."/>
            <person name="Castanera R."/>
            <person name="Culley D."/>
            <person name="Daum C."/>
            <person name="Ezra D."/>
            <person name="Gonzalez J."/>
            <person name="Henrissat B."/>
            <person name="Kuo A."/>
            <person name="Liang C."/>
            <person name="Lipzen A."/>
            <person name="Lutzoni F."/>
            <person name="Magnuson J."/>
            <person name="Mondo S."/>
            <person name="Nolan M."/>
            <person name="Ohm R."/>
            <person name="Pangilinan J."/>
            <person name="Park H.-J."/>
            <person name="Ramirez L."/>
            <person name="Alfaro M."/>
            <person name="Sun H."/>
            <person name="Tritt A."/>
            <person name="Yoshinaga Y."/>
            <person name="Zwiers L.-H."/>
            <person name="Turgeon B."/>
            <person name="Goodwin S."/>
            <person name="Spatafora J."/>
            <person name="Crous P."/>
            <person name="Grigoriev I."/>
        </authorList>
    </citation>
    <scope>NUCLEOTIDE SEQUENCE</scope>
    <source>
        <strain evidence="6">CBS 116005</strain>
    </source>
</reference>
<sequence length="311" mass="33996">MPPKRRTTRAQNSHHPQPTPQSDYDTDTAVNLTDVAAAAAHLPPPPKRSNEELNLTVLRRYHPDVEHILSIAPFAVVYTFAPHGWEKAGIEGSLFVCQLRGGRYNIVVLNRKSLDNFVVELSDADRIQLTDEYIIIQDLDKANEAGEGGVYGLWVYAEADGEGSGVKDAVAQMIQGCALRAQINRGNVEGEAGEDGQFEAETQQVYGMDGTAEVQRQMEEEEVIQQHAGQSVDLLKLFGASSQPVETTATPQPESQAPQQPKFTATADTDFFRSSRSPAAFLEQQTGPPAPEVAAGAQQQKQNALLDLFKR</sequence>
<dbReference type="PANTHER" id="PTHR16290">
    <property type="entry name" value="TRANSCRIPTION FACTOR SMIF DECAPPING ENZYME DCP1"/>
    <property type="match status" value="1"/>
</dbReference>
<dbReference type="Pfam" id="PF06058">
    <property type="entry name" value="DCP1"/>
    <property type="match status" value="1"/>
</dbReference>
<proteinExistence type="inferred from homology"/>
<protein>
    <submittedName>
        <fullName evidence="6">PH domain-like protein</fullName>
    </submittedName>
</protein>
<feature type="region of interest" description="Disordered" evidence="5">
    <location>
        <begin position="1"/>
        <end position="26"/>
    </location>
</feature>
<dbReference type="InterPro" id="IPR011993">
    <property type="entry name" value="PH-like_dom_sf"/>
</dbReference>
<dbReference type="EMBL" id="ML995810">
    <property type="protein sequence ID" value="KAF2773548.1"/>
    <property type="molecule type" value="Genomic_DNA"/>
</dbReference>
<name>A0A6G1LM99_9PEZI</name>
<dbReference type="PANTHER" id="PTHR16290:SF0">
    <property type="entry name" value="DECAPPING PROTEIN 1, ISOFORM A"/>
    <property type="match status" value="1"/>
</dbReference>
<keyword evidence="4" id="KW-0507">mRNA processing</keyword>
<dbReference type="Proteomes" id="UP000799436">
    <property type="component" value="Unassembled WGS sequence"/>
</dbReference>
<evidence type="ECO:0000256" key="2">
    <source>
        <dbReference type="ARBA" id="ARBA00008778"/>
    </source>
</evidence>
<dbReference type="SUPFAM" id="SSF50729">
    <property type="entry name" value="PH domain-like"/>
    <property type="match status" value="1"/>
</dbReference>
<keyword evidence="7" id="KW-1185">Reference proteome</keyword>
<evidence type="ECO:0000313" key="6">
    <source>
        <dbReference type="EMBL" id="KAF2773548.1"/>
    </source>
</evidence>
<dbReference type="CDD" id="cd13182">
    <property type="entry name" value="EVH1-like_Dcp1"/>
    <property type="match status" value="1"/>
</dbReference>
<feature type="region of interest" description="Disordered" evidence="5">
    <location>
        <begin position="243"/>
        <end position="311"/>
    </location>
</feature>
<dbReference type="Gene3D" id="2.30.29.30">
    <property type="entry name" value="Pleckstrin-homology domain (PH domain)/Phosphotyrosine-binding domain (PTB)"/>
    <property type="match status" value="1"/>
</dbReference>
<evidence type="ECO:0000256" key="5">
    <source>
        <dbReference type="SAM" id="MobiDB-lite"/>
    </source>
</evidence>
<evidence type="ECO:0000256" key="3">
    <source>
        <dbReference type="ARBA" id="ARBA00022490"/>
    </source>
</evidence>
<dbReference type="OrthoDB" id="440673at2759"/>
<gene>
    <name evidence="6" type="ORF">EJ03DRAFT_101346</name>
</gene>
<dbReference type="GO" id="GO:0031087">
    <property type="term" value="P:deadenylation-independent decapping of nuclear-transcribed mRNA"/>
    <property type="evidence" value="ECO:0007669"/>
    <property type="project" value="TreeGrafter"/>
</dbReference>
<evidence type="ECO:0000256" key="4">
    <source>
        <dbReference type="ARBA" id="ARBA00022664"/>
    </source>
</evidence>
<keyword evidence="3" id="KW-0963">Cytoplasm</keyword>
<feature type="compositionally biased region" description="Polar residues" evidence="5">
    <location>
        <begin position="243"/>
        <end position="287"/>
    </location>
</feature>
<dbReference type="GO" id="GO:0003729">
    <property type="term" value="F:mRNA binding"/>
    <property type="evidence" value="ECO:0007669"/>
    <property type="project" value="TreeGrafter"/>
</dbReference>
<feature type="compositionally biased region" description="Polar residues" evidence="5">
    <location>
        <begin position="9"/>
        <end position="26"/>
    </location>
</feature>
<dbReference type="GO" id="GO:0008047">
    <property type="term" value="F:enzyme activator activity"/>
    <property type="evidence" value="ECO:0007669"/>
    <property type="project" value="InterPro"/>
</dbReference>
<dbReference type="GO" id="GO:0000932">
    <property type="term" value="C:P-body"/>
    <property type="evidence" value="ECO:0007669"/>
    <property type="project" value="TreeGrafter"/>
</dbReference>
<evidence type="ECO:0000313" key="7">
    <source>
        <dbReference type="Proteomes" id="UP000799436"/>
    </source>
</evidence>
<evidence type="ECO:0000256" key="1">
    <source>
        <dbReference type="ARBA" id="ARBA00004496"/>
    </source>
</evidence>
<dbReference type="InterPro" id="IPR010334">
    <property type="entry name" value="Dcp1"/>
</dbReference>
<accession>A0A6G1LM99</accession>
<comment type="subcellular location">
    <subcellularLocation>
        <location evidence="1">Cytoplasm</location>
    </subcellularLocation>
</comment>
<dbReference type="AlphaFoldDB" id="A0A6G1LM99"/>
<dbReference type="GO" id="GO:0006397">
    <property type="term" value="P:mRNA processing"/>
    <property type="evidence" value="ECO:0007669"/>
    <property type="project" value="UniProtKB-KW"/>
</dbReference>
<dbReference type="GO" id="GO:0000290">
    <property type="term" value="P:deadenylation-dependent decapping of nuclear-transcribed mRNA"/>
    <property type="evidence" value="ECO:0007669"/>
    <property type="project" value="InterPro"/>
</dbReference>
<comment type="similarity">
    <text evidence="2">Belongs to the DCP1 family.</text>
</comment>